<reference evidence="1" key="1">
    <citation type="journal article" date="2020" name="Stud. Mycol.">
        <title>101 Dothideomycetes genomes: a test case for predicting lifestyles and emergence of pathogens.</title>
        <authorList>
            <person name="Haridas S."/>
            <person name="Albert R."/>
            <person name="Binder M."/>
            <person name="Bloem J."/>
            <person name="Labutti K."/>
            <person name="Salamov A."/>
            <person name="Andreopoulos B."/>
            <person name="Baker S."/>
            <person name="Barry K."/>
            <person name="Bills G."/>
            <person name="Bluhm B."/>
            <person name="Cannon C."/>
            <person name="Castanera R."/>
            <person name="Culley D."/>
            <person name="Daum C."/>
            <person name="Ezra D."/>
            <person name="Gonzalez J."/>
            <person name="Henrissat B."/>
            <person name="Kuo A."/>
            <person name="Liang C."/>
            <person name="Lipzen A."/>
            <person name="Lutzoni F."/>
            <person name="Magnuson J."/>
            <person name="Mondo S."/>
            <person name="Nolan M."/>
            <person name="Ohm R."/>
            <person name="Pangilinan J."/>
            <person name="Park H.-J."/>
            <person name="Ramirez L."/>
            <person name="Alfaro M."/>
            <person name="Sun H."/>
            <person name="Tritt A."/>
            <person name="Yoshinaga Y."/>
            <person name="Zwiers L.-H."/>
            <person name="Turgeon B."/>
            <person name="Goodwin S."/>
            <person name="Spatafora J."/>
            <person name="Crous P."/>
            <person name="Grigoriev I."/>
        </authorList>
    </citation>
    <scope>NUCLEOTIDE SEQUENCE</scope>
    <source>
        <strain evidence="1">CBS 113818</strain>
    </source>
</reference>
<dbReference type="Proteomes" id="UP000799424">
    <property type="component" value="Unassembled WGS sequence"/>
</dbReference>
<keyword evidence="2" id="KW-1185">Reference proteome</keyword>
<dbReference type="AlphaFoldDB" id="A0A6A7AIS7"/>
<evidence type="ECO:0000313" key="1">
    <source>
        <dbReference type="EMBL" id="KAF2833201.1"/>
    </source>
</evidence>
<sequence length="183" mass="19859">MHNLFIVSIPRLEAISCSVGISRSIKLTSSEHQAVIYQRASHTSSVISKYRYSRPSAQSLFHHLISLRKCVHSTSASSVTARLGDVYGKPYDAQVAIRAWLISASTLKFGKGEGDWLAACCPIFTFDLSDTSGKARLFGRSCLEFLMSLNHGVIALGRKIPMFAGHRGAGEVGTLVIGQYGPV</sequence>
<accession>A0A6A7AIS7</accession>
<protein>
    <submittedName>
        <fullName evidence="1">Uncharacterized protein</fullName>
    </submittedName>
</protein>
<evidence type="ECO:0000313" key="2">
    <source>
        <dbReference type="Proteomes" id="UP000799424"/>
    </source>
</evidence>
<dbReference type="EMBL" id="MU006216">
    <property type="protein sequence ID" value="KAF2833201.1"/>
    <property type="molecule type" value="Genomic_DNA"/>
</dbReference>
<name>A0A6A7AIS7_9PLEO</name>
<proteinExistence type="predicted"/>
<gene>
    <name evidence="1" type="ORF">CC86DRAFT_6296</name>
</gene>
<organism evidence="1 2">
    <name type="scientific">Ophiobolus disseminans</name>
    <dbReference type="NCBI Taxonomy" id="1469910"/>
    <lineage>
        <taxon>Eukaryota</taxon>
        <taxon>Fungi</taxon>
        <taxon>Dikarya</taxon>
        <taxon>Ascomycota</taxon>
        <taxon>Pezizomycotina</taxon>
        <taxon>Dothideomycetes</taxon>
        <taxon>Pleosporomycetidae</taxon>
        <taxon>Pleosporales</taxon>
        <taxon>Pleosporineae</taxon>
        <taxon>Phaeosphaeriaceae</taxon>
        <taxon>Ophiobolus</taxon>
    </lineage>
</organism>